<evidence type="ECO:0000313" key="2">
    <source>
        <dbReference type="EMBL" id="TWB60589.1"/>
    </source>
</evidence>
<reference evidence="2 3" key="1">
    <citation type="submission" date="2019-06" db="EMBL/GenBank/DDBJ databases">
        <title>Genomic Encyclopedia of Type Strains, Phase IV (KMG-V): Genome sequencing to study the core and pangenomes of soil and plant-associated prokaryotes.</title>
        <authorList>
            <person name="Whitman W."/>
        </authorList>
    </citation>
    <scope>NUCLEOTIDE SEQUENCE [LARGE SCALE GENOMIC DNA]</scope>
    <source>
        <strain evidence="2 3">BR 11140</strain>
    </source>
</reference>
<protein>
    <recommendedName>
        <fullName evidence="4">OmpL-like beta-barrel porin-2</fullName>
    </recommendedName>
</protein>
<gene>
    <name evidence="2" type="ORF">FBZ92_106150</name>
</gene>
<organism evidence="2 3">
    <name type="scientific">Nitrospirillum amazonense</name>
    <dbReference type="NCBI Taxonomy" id="28077"/>
    <lineage>
        <taxon>Bacteria</taxon>
        <taxon>Pseudomonadati</taxon>
        <taxon>Pseudomonadota</taxon>
        <taxon>Alphaproteobacteria</taxon>
        <taxon>Rhodospirillales</taxon>
        <taxon>Azospirillaceae</taxon>
        <taxon>Nitrospirillum</taxon>
    </lineage>
</organism>
<keyword evidence="1" id="KW-0732">Signal</keyword>
<feature type="signal peptide" evidence="1">
    <location>
        <begin position="1"/>
        <end position="36"/>
    </location>
</feature>
<sequence length="325" mass="36118">MSRKTTRPLSHHRLCGMALAGALAGTALGTVPQARAGEPLFGYIYTTDLLPAGKVEAEQWLTGRLGKAGGDFSLWQGRTEVEYGLTDNLQIAAYANYAWTHARQDGVDGNTAVPETFAEYTPASDTASFHGTKYEGTSVELIWRLLSPYTDPIGLALYVEPLVGPKTRELESRLIVQKNFLDDQLVVAANVTVEQELRRLNGDPDADPLSNDASEHWDHETDVNFGLAASYRFAPNWYAGVEFQNEREFSNFHFWTSGSANNVAYYAGPTIHYGGERFFVNLTYLEQLPFAQDLANPSPGFVKSGRTYADDFERRRLRLKVGVTF</sequence>
<dbReference type="EMBL" id="VITT01000006">
    <property type="protein sequence ID" value="TWB60589.1"/>
    <property type="molecule type" value="Genomic_DNA"/>
</dbReference>
<evidence type="ECO:0000313" key="3">
    <source>
        <dbReference type="Proteomes" id="UP000318050"/>
    </source>
</evidence>
<dbReference type="Proteomes" id="UP000318050">
    <property type="component" value="Unassembled WGS sequence"/>
</dbReference>
<evidence type="ECO:0008006" key="4">
    <source>
        <dbReference type="Google" id="ProtNLM"/>
    </source>
</evidence>
<proteinExistence type="predicted"/>
<feature type="chain" id="PRO_5022096266" description="OmpL-like beta-barrel porin-2" evidence="1">
    <location>
        <begin position="37"/>
        <end position="325"/>
    </location>
</feature>
<evidence type="ECO:0000256" key="1">
    <source>
        <dbReference type="SAM" id="SignalP"/>
    </source>
</evidence>
<dbReference type="AlphaFoldDB" id="A0A560IR61"/>
<comment type="caution">
    <text evidence="2">The sequence shown here is derived from an EMBL/GenBank/DDBJ whole genome shotgun (WGS) entry which is preliminary data.</text>
</comment>
<accession>A0A560IR61</accession>
<name>A0A560IR61_9PROT</name>
<dbReference type="Pfam" id="PF20367">
    <property type="entry name" value="DUF6662"/>
    <property type="match status" value="1"/>
</dbReference>
<dbReference type="InterPro" id="IPR046603">
    <property type="entry name" value="DUF6662"/>
</dbReference>